<dbReference type="Proteomes" id="UP000708208">
    <property type="component" value="Unassembled WGS sequence"/>
</dbReference>
<accession>A0A8J2KQ85</accession>
<protein>
    <submittedName>
        <fullName evidence="1">Uncharacterized protein</fullName>
    </submittedName>
</protein>
<comment type="caution">
    <text evidence="1">The sequence shown here is derived from an EMBL/GenBank/DDBJ whole genome shotgun (WGS) entry which is preliminary data.</text>
</comment>
<name>A0A8J2KQ85_9HEXA</name>
<dbReference type="AlphaFoldDB" id="A0A8J2KQ85"/>
<sequence length="125" mass="14317">MPQSLGRGRVKSRPTLLDSYTWKEHLNNIQVFKLQCCCVSSSSHFLFSMKLNWKRNSSSKLYTYTSGSRDGNVYFVRVTGRNHHDEILSVEGNEELFRKRVRPEVVEIVASTASSKSVEIVSVLF</sequence>
<reference evidence="1" key="1">
    <citation type="submission" date="2021-06" db="EMBL/GenBank/DDBJ databases">
        <authorList>
            <person name="Hodson N. C."/>
            <person name="Mongue J. A."/>
            <person name="Jaron S. K."/>
        </authorList>
    </citation>
    <scope>NUCLEOTIDE SEQUENCE</scope>
</reference>
<keyword evidence="2" id="KW-1185">Reference proteome</keyword>
<dbReference type="EMBL" id="CAJVCH010390404">
    <property type="protein sequence ID" value="CAG7817277.1"/>
    <property type="molecule type" value="Genomic_DNA"/>
</dbReference>
<gene>
    <name evidence="1" type="ORF">AFUS01_LOCUS27855</name>
</gene>
<organism evidence="1 2">
    <name type="scientific">Allacma fusca</name>
    <dbReference type="NCBI Taxonomy" id="39272"/>
    <lineage>
        <taxon>Eukaryota</taxon>
        <taxon>Metazoa</taxon>
        <taxon>Ecdysozoa</taxon>
        <taxon>Arthropoda</taxon>
        <taxon>Hexapoda</taxon>
        <taxon>Collembola</taxon>
        <taxon>Symphypleona</taxon>
        <taxon>Sminthuridae</taxon>
        <taxon>Allacma</taxon>
    </lineage>
</organism>
<evidence type="ECO:0000313" key="2">
    <source>
        <dbReference type="Proteomes" id="UP000708208"/>
    </source>
</evidence>
<evidence type="ECO:0000313" key="1">
    <source>
        <dbReference type="EMBL" id="CAG7817277.1"/>
    </source>
</evidence>
<proteinExistence type="predicted"/>